<dbReference type="RefSeq" id="WP_275684512.1">
    <property type="nucleotide sequence ID" value="NZ_JAJLJH010000008.1"/>
</dbReference>
<comment type="function">
    <text evidence="1">Thiol-specific peroxidase that catalyzes the reduction of hydrogen peroxide and organic hydroperoxides to water and alcohols, respectively. Plays a role in cell protection against oxidative stress by detoxifying peroxides and as sensor of hydrogen peroxide-mediated signaling events.</text>
</comment>
<name>A0A9X2C424_9BURK</name>
<keyword evidence="4" id="KW-0049">Antioxidant</keyword>
<dbReference type="SUPFAM" id="SSF52833">
    <property type="entry name" value="Thioredoxin-like"/>
    <property type="match status" value="1"/>
</dbReference>
<dbReference type="Proteomes" id="UP001139353">
    <property type="component" value="Unassembled WGS sequence"/>
</dbReference>
<organism evidence="14 15">
    <name type="scientific">Scleromatobacter humisilvae</name>
    <dbReference type="NCBI Taxonomy" id="2897159"/>
    <lineage>
        <taxon>Bacteria</taxon>
        <taxon>Pseudomonadati</taxon>
        <taxon>Pseudomonadota</taxon>
        <taxon>Betaproteobacteria</taxon>
        <taxon>Burkholderiales</taxon>
        <taxon>Sphaerotilaceae</taxon>
        <taxon>Scleromatobacter</taxon>
    </lineage>
</organism>
<evidence type="ECO:0000256" key="5">
    <source>
        <dbReference type="ARBA" id="ARBA00023002"/>
    </source>
</evidence>
<evidence type="ECO:0000256" key="11">
    <source>
        <dbReference type="ARBA" id="ARBA00049091"/>
    </source>
</evidence>
<dbReference type="InterPro" id="IPR036249">
    <property type="entry name" value="Thioredoxin-like_sf"/>
</dbReference>
<dbReference type="AlphaFoldDB" id="A0A9X2C424"/>
<evidence type="ECO:0000313" key="14">
    <source>
        <dbReference type="EMBL" id="MCK9688475.1"/>
    </source>
</evidence>
<feature type="chain" id="PRO_5040877629" description="thioredoxin-dependent peroxiredoxin" evidence="12">
    <location>
        <begin position="24"/>
        <end position="181"/>
    </location>
</feature>
<evidence type="ECO:0000259" key="13">
    <source>
        <dbReference type="PROSITE" id="PS51352"/>
    </source>
</evidence>
<dbReference type="InterPro" id="IPR000866">
    <property type="entry name" value="AhpC/TSA"/>
</dbReference>
<dbReference type="EC" id="1.11.1.24" evidence="2"/>
<dbReference type="GO" id="GO:0005737">
    <property type="term" value="C:cytoplasm"/>
    <property type="evidence" value="ECO:0007669"/>
    <property type="project" value="TreeGrafter"/>
</dbReference>
<dbReference type="PANTHER" id="PTHR42801:SF4">
    <property type="entry name" value="AHPC_TSA FAMILY PROTEIN"/>
    <property type="match status" value="1"/>
</dbReference>
<protein>
    <recommendedName>
        <fullName evidence="2">thioredoxin-dependent peroxiredoxin</fullName>
        <ecNumber evidence="2">1.11.1.24</ecNumber>
    </recommendedName>
    <alternativeName>
        <fullName evidence="8">Thioredoxin peroxidase</fullName>
    </alternativeName>
    <alternativeName>
        <fullName evidence="10">Thioredoxin-dependent peroxiredoxin Bcp</fullName>
    </alternativeName>
</protein>
<evidence type="ECO:0000313" key="15">
    <source>
        <dbReference type="Proteomes" id="UP001139353"/>
    </source>
</evidence>
<evidence type="ECO:0000256" key="12">
    <source>
        <dbReference type="SAM" id="SignalP"/>
    </source>
</evidence>
<feature type="domain" description="Thioredoxin" evidence="13">
    <location>
        <begin position="25"/>
        <end position="174"/>
    </location>
</feature>
<keyword evidence="12" id="KW-0732">Signal</keyword>
<evidence type="ECO:0000256" key="4">
    <source>
        <dbReference type="ARBA" id="ARBA00022862"/>
    </source>
</evidence>
<dbReference type="GO" id="GO:0045454">
    <property type="term" value="P:cell redox homeostasis"/>
    <property type="evidence" value="ECO:0007669"/>
    <property type="project" value="TreeGrafter"/>
</dbReference>
<comment type="similarity">
    <text evidence="9">Belongs to the peroxiredoxin family. BCP/PrxQ subfamily.</text>
</comment>
<keyword evidence="3" id="KW-0575">Peroxidase</keyword>
<dbReference type="PANTHER" id="PTHR42801">
    <property type="entry name" value="THIOREDOXIN-DEPENDENT PEROXIDE REDUCTASE"/>
    <property type="match status" value="1"/>
</dbReference>
<evidence type="ECO:0000256" key="2">
    <source>
        <dbReference type="ARBA" id="ARBA00013017"/>
    </source>
</evidence>
<proteinExistence type="inferred from homology"/>
<dbReference type="PROSITE" id="PS51352">
    <property type="entry name" value="THIOREDOXIN_2"/>
    <property type="match status" value="1"/>
</dbReference>
<dbReference type="InterPro" id="IPR013766">
    <property type="entry name" value="Thioredoxin_domain"/>
</dbReference>
<evidence type="ECO:0000256" key="10">
    <source>
        <dbReference type="ARBA" id="ARBA00042639"/>
    </source>
</evidence>
<dbReference type="Pfam" id="PF00578">
    <property type="entry name" value="AhpC-TSA"/>
    <property type="match status" value="1"/>
</dbReference>
<comment type="catalytic activity">
    <reaction evidence="11">
        <text>a hydroperoxide + [thioredoxin]-dithiol = an alcohol + [thioredoxin]-disulfide + H2O</text>
        <dbReference type="Rhea" id="RHEA:62620"/>
        <dbReference type="Rhea" id="RHEA-COMP:10698"/>
        <dbReference type="Rhea" id="RHEA-COMP:10700"/>
        <dbReference type="ChEBI" id="CHEBI:15377"/>
        <dbReference type="ChEBI" id="CHEBI:29950"/>
        <dbReference type="ChEBI" id="CHEBI:30879"/>
        <dbReference type="ChEBI" id="CHEBI:35924"/>
        <dbReference type="ChEBI" id="CHEBI:50058"/>
        <dbReference type="EC" id="1.11.1.24"/>
    </reaction>
</comment>
<evidence type="ECO:0000256" key="9">
    <source>
        <dbReference type="ARBA" id="ARBA00038489"/>
    </source>
</evidence>
<sequence length="181" mass="19592">MLRRLTPLLPTAALLGLTATAHAALKPGDAAPLFTTDAAVGGKQMPLVLADALKKGPVVLYFFPKSFTSGCTLEAHLFAEATDKFAALGTTVVGVSHDDIATQLKFSKEECRDKFAVAADPQSAIIKSYDAKMAVMPYSDRISYVITPDDKILYTYSSLDPADHVKNTMKAVEDWRTTHKQ</sequence>
<reference evidence="14" key="1">
    <citation type="submission" date="2021-11" db="EMBL/GenBank/DDBJ databases">
        <title>BS-T2-15 a new species belonging to the Comamonadaceae family isolated from the soil of a French oak forest.</title>
        <authorList>
            <person name="Mieszkin S."/>
            <person name="Alain K."/>
        </authorList>
    </citation>
    <scope>NUCLEOTIDE SEQUENCE</scope>
    <source>
        <strain evidence="14">BS-T2-15</strain>
    </source>
</reference>
<dbReference type="GO" id="GO:0034599">
    <property type="term" value="P:cellular response to oxidative stress"/>
    <property type="evidence" value="ECO:0007669"/>
    <property type="project" value="TreeGrafter"/>
</dbReference>
<feature type="signal peptide" evidence="12">
    <location>
        <begin position="1"/>
        <end position="23"/>
    </location>
</feature>
<keyword evidence="5" id="KW-0560">Oxidoreductase</keyword>
<gene>
    <name evidence="14" type="ORF">LPC04_22425</name>
</gene>
<keyword evidence="15" id="KW-1185">Reference proteome</keyword>
<evidence type="ECO:0000256" key="7">
    <source>
        <dbReference type="ARBA" id="ARBA00023284"/>
    </source>
</evidence>
<comment type="caution">
    <text evidence="14">The sequence shown here is derived from an EMBL/GenBank/DDBJ whole genome shotgun (WGS) entry which is preliminary data.</text>
</comment>
<keyword evidence="7" id="KW-0676">Redox-active center</keyword>
<dbReference type="Gene3D" id="3.40.30.10">
    <property type="entry name" value="Glutaredoxin"/>
    <property type="match status" value="1"/>
</dbReference>
<evidence type="ECO:0000256" key="3">
    <source>
        <dbReference type="ARBA" id="ARBA00022559"/>
    </source>
</evidence>
<evidence type="ECO:0000256" key="6">
    <source>
        <dbReference type="ARBA" id="ARBA00023157"/>
    </source>
</evidence>
<evidence type="ECO:0000256" key="1">
    <source>
        <dbReference type="ARBA" id="ARBA00003330"/>
    </source>
</evidence>
<keyword evidence="6" id="KW-1015">Disulfide bond</keyword>
<dbReference type="CDD" id="cd03017">
    <property type="entry name" value="PRX_BCP"/>
    <property type="match status" value="1"/>
</dbReference>
<evidence type="ECO:0000256" key="8">
    <source>
        <dbReference type="ARBA" id="ARBA00032824"/>
    </source>
</evidence>
<dbReference type="InterPro" id="IPR050924">
    <property type="entry name" value="Peroxiredoxin_BCP/PrxQ"/>
</dbReference>
<accession>A0A9X2C424</accession>
<dbReference type="EMBL" id="JAJLJH010000008">
    <property type="protein sequence ID" value="MCK9688475.1"/>
    <property type="molecule type" value="Genomic_DNA"/>
</dbReference>
<dbReference type="GO" id="GO:0008379">
    <property type="term" value="F:thioredoxin peroxidase activity"/>
    <property type="evidence" value="ECO:0007669"/>
    <property type="project" value="TreeGrafter"/>
</dbReference>